<dbReference type="AlphaFoldDB" id="A0A7J7G9W6"/>
<dbReference type="PANTHER" id="PTHR35505:SF1">
    <property type="entry name" value="SNF2 DOMAIN PROTEIN"/>
    <property type="match status" value="1"/>
</dbReference>
<dbReference type="Proteomes" id="UP000593564">
    <property type="component" value="Unassembled WGS sequence"/>
</dbReference>
<evidence type="ECO:0000256" key="1">
    <source>
        <dbReference type="SAM" id="MobiDB-lite"/>
    </source>
</evidence>
<gene>
    <name evidence="2" type="ORF">HYC85_027235</name>
</gene>
<dbReference type="EMBL" id="JACBKZ010000013">
    <property type="protein sequence ID" value="KAF5936106.1"/>
    <property type="molecule type" value="Genomic_DNA"/>
</dbReference>
<feature type="region of interest" description="Disordered" evidence="1">
    <location>
        <begin position="502"/>
        <end position="523"/>
    </location>
</feature>
<evidence type="ECO:0000313" key="3">
    <source>
        <dbReference type="Proteomes" id="UP000593564"/>
    </source>
</evidence>
<reference evidence="3" key="1">
    <citation type="journal article" date="2020" name="Nat. Commun.">
        <title>Genome assembly of wild tea tree DASZ reveals pedigree and selection history of tea varieties.</title>
        <authorList>
            <person name="Zhang W."/>
            <person name="Zhang Y."/>
            <person name="Qiu H."/>
            <person name="Guo Y."/>
            <person name="Wan H."/>
            <person name="Zhang X."/>
            <person name="Scossa F."/>
            <person name="Alseekh S."/>
            <person name="Zhang Q."/>
            <person name="Wang P."/>
            <person name="Xu L."/>
            <person name="Schmidt M.H."/>
            <person name="Jia X."/>
            <person name="Li D."/>
            <person name="Zhu A."/>
            <person name="Guo F."/>
            <person name="Chen W."/>
            <person name="Ni D."/>
            <person name="Usadel B."/>
            <person name="Fernie A.R."/>
            <person name="Wen W."/>
        </authorList>
    </citation>
    <scope>NUCLEOTIDE SEQUENCE [LARGE SCALE GENOMIC DNA]</scope>
    <source>
        <strain evidence="3">cv. G240</strain>
    </source>
</reference>
<dbReference type="PANTHER" id="PTHR35505">
    <property type="entry name" value="OS01G0600300 PROTEIN"/>
    <property type="match status" value="1"/>
</dbReference>
<protein>
    <submittedName>
        <fullName evidence="2">Uncharacterized protein</fullName>
    </submittedName>
</protein>
<reference evidence="2 3" key="2">
    <citation type="submission" date="2020-07" db="EMBL/GenBank/DDBJ databases">
        <title>Genome assembly of wild tea tree DASZ reveals pedigree and selection history of tea varieties.</title>
        <authorList>
            <person name="Zhang W."/>
        </authorList>
    </citation>
    <scope>NUCLEOTIDE SEQUENCE [LARGE SCALE GENOMIC DNA]</scope>
    <source>
        <strain evidence="3">cv. G240</strain>
        <tissue evidence="2">Leaf</tissue>
    </source>
</reference>
<accession>A0A7J7G9W6</accession>
<organism evidence="2 3">
    <name type="scientific">Camellia sinensis</name>
    <name type="common">Tea plant</name>
    <name type="synonym">Thea sinensis</name>
    <dbReference type="NCBI Taxonomy" id="4442"/>
    <lineage>
        <taxon>Eukaryota</taxon>
        <taxon>Viridiplantae</taxon>
        <taxon>Streptophyta</taxon>
        <taxon>Embryophyta</taxon>
        <taxon>Tracheophyta</taxon>
        <taxon>Spermatophyta</taxon>
        <taxon>Magnoliopsida</taxon>
        <taxon>eudicotyledons</taxon>
        <taxon>Gunneridae</taxon>
        <taxon>Pentapetalae</taxon>
        <taxon>asterids</taxon>
        <taxon>Ericales</taxon>
        <taxon>Theaceae</taxon>
        <taxon>Camellia</taxon>
    </lineage>
</organism>
<sequence>MNTHIAVESISAPKPPENDYQLMLRESIDHFLAEYKKGCTNFSGFVSIFSRLVQKMNDPPLEITWFYSAVTFHSSVKPILENPSKKVVIAVKDLFQLLVSCSSPCNNGLKRVALLAPVVYELYCIVFGCFDGDLCLKREIEGLVEEIVCYIIICCSKYSEEWENGLDNLTNGFVDLVRVWTVDRVREDCEFGDDLRVFLPLVSGEVCSGVNVRCRAGYLAGVVMVEVFLLRLCLKFGSSVLREELQKDMQNWAVQTITGFQNCCFFGARRGEAQSARLEGAKARRSRRDLRGVARRNILLRMLLEPSLPVTTLLSTEDEVVLREVLYDVVILVEYSFLKSQMWTQLPGDYFTKFAVTWLLVADNAVQFARGICDHTRAISYIDAFSNSCLPNQLIKWFTNQTRLVEKISSPNVSTPKALIRWLLGLEDQGVRVFDHDILRQHAKAIVCKSKIAHEMSESKPDCGNLTGSIFFCIEDNRRGQNKADEDQEMVDWLDDTFVPTDYMGHSPASERRRKRKDGRPDEGETRFKLAKFNYDEDFVGEMCLPRCDDNLNGGNEVEIQSMV</sequence>
<keyword evidence="3" id="KW-1185">Reference proteome</keyword>
<comment type="caution">
    <text evidence="2">The sequence shown here is derived from an EMBL/GenBank/DDBJ whole genome shotgun (WGS) entry which is preliminary data.</text>
</comment>
<evidence type="ECO:0000313" key="2">
    <source>
        <dbReference type="EMBL" id="KAF5936106.1"/>
    </source>
</evidence>
<proteinExistence type="predicted"/>
<name>A0A7J7G9W6_CAMSI</name>